<evidence type="ECO:0000256" key="5">
    <source>
        <dbReference type="ARBA" id="ARBA00023136"/>
    </source>
</evidence>
<keyword evidence="2" id="KW-1003">Cell membrane</keyword>
<accession>A0ABU9W5Q7</accession>
<evidence type="ECO:0000313" key="10">
    <source>
        <dbReference type="Proteomes" id="UP001425155"/>
    </source>
</evidence>
<keyword evidence="3 7" id="KW-0812">Transmembrane</keyword>
<evidence type="ECO:0000256" key="6">
    <source>
        <dbReference type="SAM" id="MobiDB-lite"/>
    </source>
</evidence>
<feature type="transmembrane region" description="Helical" evidence="7">
    <location>
        <begin position="38"/>
        <end position="57"/>
    </location>
</feature>
<organism evidence="9 10">
    <name type="scientific">Leifsonia stereocauli</name>
    <dbReference type="NCBI Taxonomy" id="3134136"/>
    <lineage>
        <taxon>Bacteria</taxon>
        <taxon>Bacillati</taxon>
        <taxon>Actinomycetota</taxon>
        <taxon>Actinomycetes</taxon>
        <taxon>Micrococcales</taxon>
        <taxon>Microbacteriaceae</taxon>
        <taxon>Leifsonia</taxon>
    </lineage>
</organism>
<dbReference type="Pfam" id="PF13396">
    <property type="entry name" value="PLDc_N"/>
    <property type="match status" value="1"/>
</dbReference>
<evidence type="ECO:0000256" key="3">
    <source>
        <dbReference type="ARBA" id="ARBA00022692"/>
    </source>
</evidence>
<dbReference type="EMBL" id="JBCLVG010000002">
    <property type="protein sequence ID" value="MEN1947183.1"/>
    <property type="molecule type" value="Genomic_DNA"/>
</dbReference>
<evidence type="ECO:0000256" key="2">
    <source>
        <dbReference type="ARBA" id="ARBA00022475"/>
    </source>
</evidence>
<evidence type="ECO:0000256" key="7">
    <source>
        <dbReference type="SAM" id="Phobius"/>
    </source>
</evidence>
<comment type="caution">
    <text evidence="9">The sequence shown here is derived from an EMBL/GenBank/DDBJ whole genome shotgun (WGS) entry which is preliminary data.</text>
</comment>
<reference evidence="9 10" key="1">
    <citation type="submission" date="2024-03" db="EMBL/GenBank/DDBJ databases">
        <title>YIM 134122 draft genome.</title>
        <authorList>
            <person name="Zuo S."/>
            <person name="Xiong L."/>
        </authorList>
    </citation>
    <scope>NUCLEOTIDE SEQUENCE [LARGE SCALE GENOMIC DNA]</scope>
    <source>
        <strain evidence="9 10">YIM 134122</strain>
    </source>
</reference>
<dbReference type="RefSeq" id="WP_342114177.1">
    <property type="nucleotide sequence ID" value="NZ_JBCAUN010000002.1"/>
</dbReference>
<proteinExistence type="predicted"/>
<evidence type="ECO:0000313" key="9">
    <source>
        <dbReference type="EMBL" id="MEN1947183.1"/>
    </source>
</evidence>
<keyword evidence="5 7" id="KW-0472">Membrane</keyword>
<comment type="subcellular location">
    <subcellularLocation>
        <location evidence="1">Cell membrane</location>
        <topology evidence="1">Multi-pass membrane protein</topology>
    </subcellularLocation>
</comment>
<keyword evidence="10" id="KW-1185">Reference proteome</keyword>
<name>A0ABU9W5Q7_9MICO</name>
<evidence type="ECO:0000256" key="1">
    <source>
        <dbReference type="ARBA" id="ARBA00004651"/>
    </source>
</evidence>
<protein>
    <submittedName>
        <fullName evidence="9">PLDc N-terminal domain-containing protein</fullName>
    </submittedName>
</protein>
<feature type="region of interest" description="Disordered" evidence="6">
    <location>
        <begin position="104"/>
        <end position="134"/>
    </location>
</feature>
<dbReference type="Proteomes" id="UP001425155">
    <property type="component" value="Unassembled WGS sequence"/>
</dbReference>
<keyword evidence="4 7" id="KW-1133">Transmembrane helix</keyword>
<dbReference type="InterPro" id="IPR027379">
    <property type="entry name" value="CLS_N"/>
</dbReference>
<gene>
    <name evidence="9" type="ORF">WJX64_11545</name>
</gene>
<feature type="compositionally biased region" description="Basic and acidic residues" evidence="6">
    <location>
        <begin position="119"/>
        <end position="134"/>
    </location>
</feature>
<sequence length="134" mass="14843">MTRLLVGLVVAAVVFMIYSIIDCALFDRRRVRGLPKGVWLLVIVLVPLVGGALWFLVGRGRRAKSARGGARTVAPDDDPEFLGRLKRDAAQEERIRRMEQELADLDARAEAEDPEPDVDPDHRTDGDKPGRADA</sequence>
<evidence type="ECO:0000259" key="8">
    <source>
        <dbReference type="Pfam" id="PF13396"/>
    </source>
</evidence>
<feature type="domain" description="Cardiolipin synthase N-terminal" evidence="8">
    <location>
        <begin position="14"/>
        <end position="59"/>
    </location>
</feature>
<evidence type="ECO:0000256" key="4">
    <source>
        <dbReference type="ARBA" id="ARBA00022989"/>
    </source>
</evidence>